<gene>
    <name evidence="5" type="ORF">BDV98DRAFT_586881</name>
</gene>
<dbReference type="GO" id="GO:1990904">
    <property type="term" value="C:ribonucleoprotein complex"/>
    <property type="evidence" value="ECO:0007669"/>
    <property type="project" value="UniProtKB-KW"/>
</dbReference>
<dbReference type="AlphaFoldDB" id="A0A5C3QBC9"/>
<sequence>MSALPPTVTSTPLAPVLTSGKAASTILNIPPASDPLLALLVSILTTHGHRARAASMVSMALHHIHAFTRAPPLPILRAAVLRVSPAIKLQNIKQSTKRIVIPIALSERQRVKRGVKALVDASALKAGEQWSIRFAREVVGVVAWEGYGVVQEEGAKKDGSIPGVLDAKKRLHEEAMANRANVGWLPPGSRRR</sequence>
<feature type="domain" description="Small ribosomal subunit protein uS7" evidence="4">
    <location>
        <begin position="26"/>
        <end position="153"/>
    </location>
</feature>
<dbReference type="InterPro" id="IPR036823">
    <property type="entry name" value="Ribosomal_uS7_dom_sf"/>
</dbReference>
<evidence type="ECO:0000313" key="6">
    <source>
        <dbReference type="Proteomes" id="UP000305067"/>
    </source>
</evidence>
<name>A0A5C3QBC9_9AGAR</name>
<evidence type="ECO:0000256" key="1">
    <source>
        <dbReference type="ARBA" id="ARBA00007151"/>
    </source>
</evidence>
<dbReference type="STRING" id="1884261.A0A5C3QBC9"/>
<accession>A0A5C3QBC9</accession>
<dbReference type="SUPFAM" id="SSF47973">
    <property type="entry name" value="Ribosomal protein S7"/>
    <property type="match status" value="1"/>
</dbReference>
<dbReference type="InterPro" id="IPR023798">
    <property type="entry name" value="Ribosomal_uS7_dom"/>
</dbReference>
<dbReference type="GO" id="GO:0005840">
    <property type="term" value="C:ribosome"/>
    <property type="evidence" value="ECO:0007669"/>
    <property type="project" value="UniProtKB-KW"/>
</dbReference>
<keyword evidence="6" id="KW-1185">Reference proteome</keyword>
<keyword evidence="2 5" id="KW-0689">Ribosomal protein</keyword>
<dbReference type="Pfam" id="PF00177">
    <property type="entry name" value="Ribosomal_S7"/>
    <property type="match status" value="1"/>
</dbReference>
<dbReference type="Gene3D" id="1.10.455.10">
    <property type="entry name" value="Ribosomal protein S7 domain"/>
    <property type="match status" value="1"/>
</dbReference>
<proteinExistence type="inferred from homology"/>
<evidence type="ECO:0000256" key="2">
    <source>
        <dbReference type="ARBA" id="ARBA00022980"/>
    </source>
</evidence>
<dbReference type="EMBL" id="ML178876">
    <property type="protein sequence ID" value="TFK95733.1"/>
    <property type="molecule type" value="Genomic_DNA"/>
</dbReference>
<keyword evidence="3" id="KW-0687">Ribonucleoprotein</keyword>
<organism evidence="5 6">
    <name type="scientific">Pterulicium gracile</name>
    <dbReference type="NCBI Taxonomy" id="1884261"/>
    <lineage>
        <taxon>Eukaryota</taxon>
        <taxon>Fungi</taxon>
        <taxon>Dikarya</taxon>
        <taxon>Basidiomycota</taxon>
        <taxon>Agaricomycotina</taxon>
        <taxon>Agaricomycetes</taxon>
        <taxon>Agaricomycetidae</taxon>
        <taxon>Agaricales</taxon>
        <taxon>Pleurotineae</taxon>
        <taxon>Pterulaceae</taxon>
        <taxon>Pterulicium</taxon>
    </lineage>
</organism>
<evidence type="ECO:0000256" key="3">
    <source>
        <dbReference type="ARBA" id="ARBA00023274"/>
    </source>
</evidence>
<reference evidence="5 6" key="1">
    <citation type="journal article" date="2019" name="Nat. Ecol. Evol.">
        <title>Megaphylogeny resolves global patterns of mushroom evolution.</title>
        <authorList>
            <person name="Varga T."/>
            <person name="Krizsan K."/>
            <person name="Foldi C."/>
            <person name="Dima B."/>
            <person name="Sanchez-Garcia M."/>
            <person name="Sanchez-Ramirez S."/>
            <person name="Szollosi G.J."/>
            <person name="Szarkandi J.G."/>
            <person name="Papp V."/>
            <person name="Albert L."/>
            <person name="Andreopoulos W."/>
            <person name="Angelini C."/>
            <person name="Antonin V."/>
            <person name="Barry K.W."/>
            <person name="Bougher N.L."/>
            <person name="Buchanan P."/>
            <person name="Buyck B."/>
            <person name="Bense V."/>
            <person name="Catcheside P."/>
            <person name="Chovatia M."/>
            <person name="Cooper J."/>
            <person name="Damon W."/>
            <person name="Desjardin D."/>
            <person name="Finy P."/>
            <person name="Geml J."/>
            <person name="Haridas S."/>
            <person name="Hughes K."/>
            <person name="Justo A."/>
            <person name="Karasinski D."/>
            <person name="Kautmanova I."/>
            <person name="Kiss B."/>
            <person name="Kocsube S."/>
            <person name="Kotiranta H."/>
            <person name="LaButti K.M."/>
            <person name="Lechner B.E."/>
            <person name="Liimatainen K."/>
            <person name="Lipzen A."/>
            <person name="Lukacs Z."/>
            <person name="Mihaltcheva S."/>
            <person name="Morgado L.N."/>
            <person name="Niskanen T."/>
            <person name="Noordeloos M.E."/>
            <person name="Ohm R.A."/>
            <person name="Ortiz-Santana B."/>
            <person name="Ovrebo C."/>
            <person name="Racz N."/>
            <person name="Riley R."/>
            <person name="Savchenko A."/>
            <person name="Shiryaev A."/>
            <person name="Soop K."/>
            <person name="Spirin V."/>
            <person name="Szebenyi C."/>
            <person name="Tomsovsky M."/>
            <person name="Tulloss R.E."/>
            <person name="Uehling J."/>
            <person name="Grigoriev I.V."/>
            <person name="Vagvolgyi C."/>
            <person name="Papp T."/>
            <person name="Martin F.M."/>
            <person name="Miettinen O."/>
            <person name="Hibbett D.S."/>
            <person name="Nagy L.G."/>
        </authorList>
    </citation>
    <scope>NUCLEOTIDE SEQUENCE [LARGE SCALE GENOMIC DNA]</scope>
    <source>
        <strain evidence="5 6">CBS 309.79</strain>
    </source>
</reference>
<comment type="similarity">
    <text evidence="1">Belongs to the universal ribosomal protein uS7 family.</text>
</comment>
<protein>
    <submittedName>
        <fullName evidence="5">Ribosomal protein S7 domain-containing protein</fullName>
    </submittedName>
</protein>
<dbReference type="Proteomes" id="UP000305067">
    <property type="component" value="Unassembled WGS sequence"/>
</dbReference>
<evidence type="ECO:0000313" key="5">
    <source>
        <dbReference type="EMBL" id="TFK95733.1"/>
    </source>
</evidence>
<evidence type="ECO:0000259" key="4">
    <source>
        <dbReference type="Pfam" id="PF00177"/>
    </source>
</evidence>
<dbReference type="OrthoDB" id="9972728at2759"/>